<evidence type="ECO:0000256" key="2">
    <source>
        <dbReference type="ARBA" id="ARBA00023012"/>
    </source>
</evidence>
<dbReference type="SMART" id="SM00862">
    <property type="entry name" value="Trans_reg_C"/>
    <property type="match status" value="1"/>
</dbReference>
<comment type="caution">
    <text evidence="11">The sequence shown here is derived from an EMBL/GenBank/DDBJ whole genome shotgun (WGS) entry which is preliminary data.</text>
</comment>
<dbReference type="PROSITE" id="PS51755">
    <property type="entry name" value="OMPR_PHOB"/>
    <property type="match status" value="1"/>
</dbReference>
<reference evidence="11 12" key="1">
    <citation type="submission" date="2014-03" db="EMBL/GenBank/DDBJ databases">
        <title>Genomics of Bifidobacteria.</title>
        <authorList>
            <person name="Ventura M."/>
            <person name="Milani C."/>
            <person name="Lugli G.A."/>
        </authorList>
    </citation>
    <scope>NUCLEOTIDE SEQUENCE [LARGE SCALE GENOMIC DNA]</scope>
    <source>
        <strain evidence="11 12">LMG 11597</strain>
    </source>
</reference>
<dbReference type="InterPro" id="IPR039420">
    <property type="entry name" value="WalR-like"/>
</dbReference>
<dbReference type="InterPro" id="IPR001867">
    <property type="entry name" value="OmpR/PhoB-type_DNA-bd"/>
</dbReference>
<evidence type="ECO:0000313" key="11">
    <source>
        <dbReference type="EMBL" id="KFI98967.1"/>
    </source>
</evidence>
<dbReference type="EMBL" id="JGZR01000016">
    <property type="protein sequence ID" value="KFI98967.1"/>
    <property type="molecule type" value="Genomic_DNA"/>
</dbReference>
<dbReference type="InterPro" id="IPR036388">
    <property type="entry name" value="WH-like_DNA-bd_sf"/>
</dbReference>
<accession>A0A087DTW7</accession>
<keyword evidence="2" id="KW-0902">Two-component regulatory system</keyword>
<dbReference type="GO" id="GO:0032993">
    <property type="term" value="C:protein-DNA complex"/>
    <property type="evidence" value="ECO:0007669"/>
    <property type="project" value="TreeGrafter"/>
</dbReference>
<dbReference type="InterPro" id="IPR016032">
    <property type="entry name" value="Sig_transdc_resp-reg_C-effctor"/>
</dbReference>
<feature type="modified residue" description="4-aspartylphosphate" evidence="6">
    <location>
        <position position="65"/>
    </location>
</feature>
<dbReference type="Gene3D" id="3.40.50.2300">
    <property type="match status" value="1"/>
</dbReference>
<evidence type="ECO:0000256" key="7">
    <source>
        <dbReference type="PROSITE-ProRule" id="PRU01091"/>
    </source>
</evidence>
<dbReference type="GO" id="GO:0052621">
    <property type="term" value="F:diguanylate cyclase activity"/>
    <property type="evidence" value="ECO:0007669"/>
    <property type="project" value="UniProtKB-EC"/>
</dbReference>
<evidence type="ECO:0000256" key="1">
    <source>
        <dbReference type="ARBA" id="ARBA00022553"/>
    </source>
</evidence>
<keyword evidence="1 6" id="KW-0597">Phosphoprotein</keyword>
<dbReference type="InterPro" id="IPR001789">
    <property type="entry name" value="Sig_transdc_resp-reg_receiver"/>
</dbReference>
<organism evidence="11 12">
    <name type="scientific">Bifidobacterium subtile</name>
    <dbReference type="NCBI Taxonomy" id="77635"/>
    <lineage>
        <taxon>Bacteria</taxon>
        <taxon>Bacillati</taxon>
        <taxon>Actinomycetota</taxon>
        <taxon>Actinomycetes</taxon>
        <taxon>Bifidobacteriales</taxon>
        <taxon>Bifidobacteriaceae</taxon>
        <taxon>Bifidobacterium</taxon>
    </lineage>
</organism>
<dbReference type="Gene3D" id="1.10.10.10">
    <property type="entry name" value="Winged helix-like DNA-binding domain superfamily/Winged helix DNA-binding domain"/>
    <property type="match status" value="1"/>
</dbReference>
<dbReference type="AlphaFoldDB" id="A0A087DTW7"/>
<dbReference type="SUPFAM" id="SSF46894">
    <property type="entry name" value="C-terminal effector domain of the bipartite response regulators"/>
    <property type="match status" value="1"/>
</dbReference>
<feature type="domain" description="Response regulatory" evidence="9">
    <location>
        <begin position="16"/>
        <end position="129"/>
    </location>
</feature>
<feature type="DNA-binding region" description="OmpR/PhoB-type" evidence="7">
    <location>
        <begin position="148"/>
        <end position="248"/>
    </location>
</feature>
<dbReference type="PROSITE" id="PS50110">
    <property type="entry name" value="RESPONSE_REGULATORY"/>
    <property type="match status" value="1"/>
</dbReference>
<protein>
    <submittedName>
        <fullName evidence="11">Transcriptional regulator</fullName>
        <ecNumber evidence="11">2.7.7.65</ecNumber>
    </submittedName>
</protein>
<evidence type="ECO:0000313" key="12">
    <source>
        <dbReference type="Proteomes" id="UP000029055"/>
    </source>
</evidence>
<dbReference type="PANTHER" id="PTHR48111:SF4">
    <property type="entry name" value="DNA-BINDING DUAL TRANSCRIPTIONAL REGULATOR OMPR"/>
    <property type="match status" value="1"/>
</dbReference>
<dbReference type="STRING" id="77635.BISU_2168"/>
<evidence type="ECO:0000256" key="6">
    <source>
        <dbReference type="PROSITE-ProRule" id="PRU00169"/>
    </source>
</evidence>
<dbReference type="EC" id="2.7.7.65" evidence="11"/>
<name>A0A087DTW7_9BIFI</name>
<dbReference type="InterPro" id="IPR011006">
    <property type="entry name" value="CheY-like_superfamily"/>
</dbReference>
<dbReference type="Proteomes" id="UP000029055">
    <property type="component" value="Unassembled WGS sequence"/>
</dbReference>
<dbReference type="Pfam" id="PF00486">
    <property type="entry name" value="Trans_reg_C"/>
    <property type="match status" value="1"/>
</dbReference>
<evidence type="ECO:0000256" key="3">
    <source>
        <dbReference type="ARBA" id="ARBA00023015"/>
    </source>
</evidence>
<keyword evidence="11" id="KW-0808">Transferase</keyword>
<dbReference type="FunFam" id="1.10.10.10:FF:000018">
    <property type="entry name" value="DNA-binding response regulator ResD"/>
    <property type="match status" value="1"/>
</dbReference>
<dbReference type="Gene3D" id="6.10.250.690">
    <property type="match status" value="1"/>
</dbReference>
<keyword evidence="11" id="KW-0548">Nucleotidyltransferase</keyword>
<dbReference type="CDD" id="cd00383">
    <property type="entry name" value="trans_reg_C"/>
    <property type="match status" value="1"/>
</dbReference>
<dbReference type="PANTHER" id="PTHR48111">
    <property type="entry name" value="REGULATOR OF RPOS"/>
    <property type="match status" value="1"/>
</dbReference>
<dbReference type="GO" id="GO:0000156">
    <property type="term" value="F:phosphorelay response regulator activity"/>
    <property type="evidence" value="ECO:0007669"/>
    <property type="project" value="TreeGrafter"/>
</dbReference>
<dbReference type="SMART" id="SM00448">
    <property type="entry name" value="REC"/>
    <property type="match status" value="1"/>
</dbReference>
<evidence type="ECO:0000256" key="5">
    <source>
        <dbReference type="ARBA" id="ARBA00023163"/>
    </source>
</evidence>
<evidence type="ECO:0000256" key="8">
    <source>
        <dbReference type="SAM" id="MobiDB-lite"/>
    </source>
</evidence>
<feature type="domain" description="OmpR/PhoB-type" evidence="10">
    <location>
        <begin position="148"/>
        <end position="248"/>
    </location>
</feature>
<dbReference type="GO" id="GO:0000976">
    <property type="term" value="F:transcription cis-regulatory region binding"/>
    <property type="evidence" value="ECO:0007669"/>
    <property type="project" value="TreeGrafter"/>
</dbReference>
<evidence type="ECO:0000256" key="4">
    <source>
        <dbReference type="ARBA" id="ARBA00023125"/>
    </source>
</evidence>
<gene>
    <name evidence="11" type="ORF">BISU_2168</name>
</gene>
<dbReference type="Pfam" id="PF00072">
    <property type="entry name" value="Response_reg"/>
    <property type="match status" value="1"/>
</dbReference>
<keyword evidence="5" id="KW-0804">Transcription</keyword>
<evidence type="ECO:0000259" key="9">
    <source>
        <dbReference type="PROSITE" id="PS50110"/>
    </source>
</evidence>
<dbReference type="GO" id="GO:0005829">
    <property type="term" value="C:cytosol"/>
    <property type="evidence" value="ECO:0007669"/>
    <property type="project" value="TreeGrafter"/>
</dbReference>
<dbReference type="eggNOG" id="COG0745">
    <property type="taxonomic scope" value="Bacteria"/>
</dbReference>
<dbReference type="GO" id="GO:0006355">
    <property type="term" value="P:regulation of DNA-templated transcription"/>
    <property type="evidence" value="ECO:0007669"/>
    <property type="project" value="InterPro"/>
</dbReference>
<keyword evidence="4 7" id="KW-0238">DNA-binding</keyword>
<sequence length="249" mass="26321">MPADNAGPEAQLLKGTVLIVEDESSLATILAGYFKKAGFGVTVTSNGLDAVDMARDDAVSVIVLDLGLPGIDGIEVCRRVRTFSDAYILMLTARVEEVDELIGLSVGADDYLTKPFSPRVLVARVKALLRRPRNGANHGTAGNGDSSDSAVAVGDVTIDPPARTVTRRDTSIALTKTEFDLLATLASQPGRVFTREQLMEAVWGGPAIGDDQLVDVHIGHLRKKLGAPDGSGPKIIQTVRGVGYRMEAG</sequence>
<dbReference type="SUPFAM" id="SSF52172">
    <property type="entry name" value="CheY-like"/>
    <property type="match status" value="1"/>
</dbReference>
<keyword evidence="12" id="KW-1185">Reference proteome</keyword>
<proteinExistence type="predicted"/>
<feature type="region of interest" description="Disordered" evidence="8">
    <location>
        <begin position="133"/>
        <end position="152"/>
    </location>
</feature>
<evidence type="ECO:0000259" key="10">
    <source>
        <dbReference type="PROSITE" id="PS51755"/>
    </source>
</evidence>
<keyword evidence="3" id="KW-0805">Transcription regulation</keyword>